<dbReference type="Proteomes" id="UP000199492">
    <property type="component" value="Unassembled WGS sequence"/>
</dbReference>
<protein>
    <recommendedName>
        <fullName evidence="4">SmpA / OmlA family protein</fullName>
    </recommendedName>
</protein>
<organism evidence="2 3">
    <name type="scientific">Winogradskyella thalassocola</name>
    <dbReference type="NCBI Taxonomy" id="262004"/>
    <lineage>
        <taxon>Bacteria</taxon>
        <taxon>Pseudomonadati</taxon>
        <taxon>Bacteroidota</taxon>
        <taxon>Flavobacteriia</taxon>
        <taxon>Flavobacteriales</taxon>
        <taxon>Flavobacteriaceae</taxon>
        <taxon>Winogradskyella</taxon>
    </lineage>
</organism>
<dbReference type="EMBL" id="FNCZ01000001">
    <property type="protein sequence ID" value="SDG86739.1"/>
    <property type="molecule type" value="Genomic_DNA"/>
</dbReference>
<keyword evidence="1" id="KW-1133">Transmembrane helix</keyword>
<sequence>MFLDQPTPKKKRKSLKDYFDFRNNQVNQVGLIFFLAFVLATTLIYQFNERFDSERWQSEPSLRSQMVDDVMDRDLFINDTKQDVFDQLGKPNDMYPEETDSYIYYVGERASFDNEGPMQLVLFFENNKVVKMVLESRRD</sequence>
<name>A0A1G7XRC2_9FLAO</name>
<reference evidence="3" key="1">
    <citation type="submission" date="2016-10" db="EMBL/GenBank/DDBJ databases">
        <authorList>
            <person name="Varghese N."/>
            <person name="Submissions S."/>
        </authorList>
    </citation>
    <scope>NUCLEOTIDE SEQUENCE [LARGE SCALE GENOMIC DNA]</scope>
    <source>
        <strain evidence="3">DSM 15363</strain>
    </source>
</reference>
<accession>A0A1G7XRC2</accession>
<evidence type="ECO:0000313" key="3">
    <source>
        <dbReference type="Proteomes" id="UP000199492"/>
    </source>
</evidence>
<keyword evidence="1" id="KW-0812">Transmembrane</keyword>
<keyword evidence="1" id="KW-0472">Membrane</keyword>
<keyword evidence="3" id="KW-1185">Reference proteome</keyword>
<dbReference type="OrthoDB" id="1135060at2"/>
<evidence type="ECO:0000313" key="2">
    <source>
        <dbReference type="EMBL" id="SDG86739.1"/>
    </source>
</evidence>
<dbReference type="AlphaFoldDB" id="A0A1G7XRC2"/>
<proteinExistence type="predicted"/>
<feature type="transmembrane region" description="Helical" evidence="1">
    <location>
        <begin position="29"/>
        <end position="47"/>
    </location>
</feature>
<evidence type="ECO:0008006" key="4">
    <source>
        <dbReference type="Google" id="ProtNLM"/>
    </source>
</evidence>
<gene>
    <name evidence="2" type="ORF">SAMN04489796_101802</name>
</gene>
<dbReference type="RefSeq" id="WP_092466276.1">
    <property type="nucleotide sequence ID" value="NZ_FNCZ01000001.1"/>
</dbReference>
<evidence type="ECO:0000256" key="1">
    <source>
        <dbReference type="SAM" id="Phobius"/>
    </source>
</evidence>